<reference evidence="8" key="1">
    <citation type="submission" date="2021-01" db="EMBL/GenBank/DDBJ databases">
        <authorList>
            <person name="Corre E."/>
            <person name="Pelletier E."/>
            <person name="Niang G."/>
            <person name="Scheremetjew M."/>
            <person name="Finn R."/>
            <person name="Kale V."/>
            <person name="Holt S."/>
            <person name="Cochrane G."/>
            <person name="Meng A."/>
            <person name="Brown T."/>
            <person name="Cohen L."/>
        </authorList>
    </citation>
    <scope>NUCLEOTIDE SEQUENCE</scope>
    <source>
        <strain evidence="8">CCMP 2712</strain>
    </source>
</reference>
<dbReference type="GO" id="GO:0005737">
    <property type="term" value="C:cytoplasm"/>
    <property type="evidence" value="ECO:0007669"/>
    <property type="project" value="UniProtKB-SubCell"/>
</dbReference>
<evidence type="ECO:0000313" key="8">
    <source>
        <dbReference type="EMBL" id="CAE2315585.1"/>
    </source>
</evidence>
<gene>
    <name evidence="8" type="ORF">GTHE00462_LOCUS24015</name>
</gene>
<name>A0A7S4L598_GUITH</name>
<comment type="subcellular location">
    <subcellularLocation>
        <location evidence="1">Cytoplasm</location>
    </subcellularLocation>
</comment>
<protein>
    <recommendedName>
        <fullName evidence="5">Peroxiredoxin-like 2A</fullName>
    </recommendedName>
    <alternativeName>
        <fullName evidence="7">Peroxiredoxin-like 2 activated in M-CSF stimulated monocytes</fullName>
    </alternativeName>
    <alternativeName>
        <fullName evidence="6">Redox-regulatory protein FAM213A</fullName>
    </alternativeName>
</protein>
<dbReference type="PANTHER" id="PTHR28630">
    <property type="match status" value="1"/>
</dbReference>
<organism evidence="8">
    <name type="scientific">Guillardia theta</name>
    <name type="common">Cryptophyte</name>
    <name type="synonym">Cryptomonas phi</name>
    <dbReference type="NCBI Taxonomy" id="55529"/>
    <lineage>
        <taxon>Eukaryota</taxon>
        <taxon>Cryptophyceae</taxon>
        <taxon>Pyrenomonadales</taxon>
        <taxon>Geminigeraceae</taxon>
        <taxon>Guillardia</taxon>
    </lineage>
</organism>
<comment type="similarity">
    <text evidence="4">Belongs to the peroxiredoxin-like PRXL2 family. PRXL2A subfamily.</text>
</comment>
<evidence type="ECO:0000256" key="1">
    <source>
        <dbReference type="ARBA" id="ARBA00004496"/>
    </source>
</evidence>
<evidence type="ECO:0000256" key="3">
    <source>
        <dbReference type="ARBA" id="ARBA00023284"/>
    </source>
</evidence>
<dbReference type="AlphaFoldDB" id="A0A7S4L598"/>
<sequence>MQGRGSLSLWVETEAGCPRDQVDRYCWRAPGTRGVSQRLLVKMFDNRLARSFSPFVLPRSCVPCFHSVRTCLFAPCNFTDSLQLRKGELYFDLGKKTWYPLMGDGKTPTNTFMGIFSYLCGGTVAKNLRRVNSKGIQGNLAGEGTILGGVWVVGPGSQGIIFEHREKSWGDNVCVSNMEDLEKAINSIKSPTM</sequence>
<dbReference type="Pfam" id="PF13911">
    <property type="entry name" value="AhpC-TSA_2"/>
    <property type="match status" value="1"/>
</dbReference>
<evidence type="ECO:0000256" key="2">
    <source>
        <dbReference type="ARBA" id="ARBA00022490"/>
    </source>
</evidence>
<proteinExistence type="inferred from homology"/>
<dbReference type="InterPro" id="IPR032801">
    <property type="entry name" value="PXL2A/B/C"/>
</dbReference>
<keyword evidence="3" id="KW-0676">Redox-active center</keyword>
<dbReference type="PANTHER" id="PTHR28630:SF31">
    <property type="entry name" value="PEROXIREDOXIN-LIKE 2A"/>
    <property type="match status" value="1"/>
</dbReference>
<evidence type="ECO:0000256" key="6">
    <source>
        <dbReference type="ARBA" id="ARBA00032058"/>
    </source>
</evidence>
<evidence type="ECO:0000256" key="4">
    <source>
        <dbReference type="ARBA" id="ARBA00023787"/>
    </source>
</evidence>
<accession>A0A7S4L598</accession>
<dbReference type="EMBL" id="HBKN01030858">
    <property type="protein sequence ID" value="CAE2315585.1"/>
    <property type="molecule type" value="Transcribed_RNA"/>
</dbReference>
<keyword evidence="2" id="KW-0963">Cytoplasm</keyword>
<evidence type="ECO:0000256" key="5">
    <source>
        <dbReference type="ARBA" id="ARBA00023849"/>
    </source>
</evidence>
<evidence type="ECO:0000256" key="7">
    <source>
        <dbReference type="ARBA" id="ARBA00032129"/>
    </source>
</evidence>